<dbReference type="SUPFAM" id="SSF48371">
    <property type="entry name" value="ARM repeat"/>
    <property type="match status" value="1"/>
</dbReference>
<dbReference type="GO" id="GO:0016242">
    <property type="term" value="P:negative regulation of macroautophagy"/>
    <property type="evidence" value="ECO:0007669"/>
    <property type="project" value="TreeGrafter"/>
</dbReference>
<dbReference type="PANTHER" id="PTHR11139">
    <property type="entry name" value="ATAXIA TELANGIECTASIA MUTATED ATM -RELATED"/>
    <property type="match status" value="1"/>
</dbReference>
<evidence type="ECO:0000313" key="3">
    <source>
        <dbReference type="Proteomes" id="UP001234989"/>
    </source>
</evidence>
<dbReference type="PANTHER" id="PTHR11139:SF9">
    <property type="entry name" value="SERINE_THREONINE-PROTEIN KINASE MTOR"/>
    <property type="match status" value="1"/>
</dbReference>
<gene>
    <name evidence="2" type="ORF">MTR67_017959</name>
</gene>
<sequence length="211" mass="23861">MKTHMAKANDRTLPYSGEATVKCWCMMRLTSLRIGSACGNDAQVLPDLFHIVRISEDGLKEFITWKLGSLESTAQQILHLVQQLCLALNDEFRKYLPDILPCCIQVLTDAKRFNDYTYVIPILHTLEVFGGTLDEHMHLLFPTLIRLFKVDASVEVRHGAIKTLTKLIPCVQTELNKNELKKAAIDALRCLGHALGEDFTIFIPSIHKLMV</sequence>
<accession>A0AAF0QRA7</accession>
<keyword evidence="3" id="KW-1185">Reference proteome</keyword>
<dbReference type="EMBL" id="CP133615">
    <property type="protein sequence ID" value="WMV24574.1"/>
    <property type="molecule type" value="Genomic_DNA"/>
</dbReference>
<dbReference type="GO" id="GO:0031929">
    <property type="term" value="P:TOR signaling"/>
    <property type="evidence" value="ECO:0007669"/>
    <property type="project" value="TreeGrafter"/>
</dbReference>
<dbReference type="GO" id="GO:0031931">
    <property type="term" value="C:TORC1 complex"/>
    <property type="evidence" value="ECO:0007669"/>
    <property type="project" value="TreeGrafter"/>
</dbReference>
<evidence type="ECO:0000256" key="1">
    <source>
        <dbReference type="PROSITE-ProRule" id="PRU00103"/>
    </source>
</evidence>
<dbReference type="GO" id="GO:0031932">
    <property type="term" value="C:TORC2 complex"/>
    <property type="evidence" value="ECO:0007669"/>
    <property type="project" value="TreeGrafter"/>
</dbReference>
<dbReference type="InterPro" id="IPR016024">
    <property type="entry name" value="ARM-type_fold"/>
</dbReference>
<name>A0AAF0QRA7_SOLVR</name>
<dbReference type="InterPro" id="IPR021133">
    <property type="entry name" value="HEAT_type_2"/>
</dbReference>
<dbReference type="GO" id="GO:0005634">
    <property type="term" value="C:nucleus"/>
    <property type="evidence" value="ECO:0007669"/>
    <property type="project" value="TreeGrafter"/>
</dbReference>
<dbReference type="GO" id="GO:0004674">
    <property type="term" value="F:protein serine/threonine kinase activity"/>
    <property type="evidence" value="ECO:0007669"/>
    <property type="project" value="TreeGrafter"/>
</dbReference>
<feature type="repeat" description="HEAT" evidence="1">
    <location>
        <begin position="140"/>
        <end position="179"/>
    </location>
</feature>
<reference evidence="2" key="1">
    <citation type="submission" date="2023-08" db="EMBL/GenBank/DDBJ databases">
        <title>A de novo genome assembly of Solanum verrucosum Schlechtendal, a Mexican diploid species geographically isolated from the other diploid A-genome species in potato relatives.</title>
        <authorList>
            <person name="Hosaka K."/>
        </authorList>
    </citation>
    <scope>NUCLEOTIDE SEQUENCE</scope>
    <source>
        <tissue evidence="2">Young leaves</tissue>
    </source>
</reference>
<dbReference type="InterPro" id="IPR011989">
    <property type="entry name" value="ARM-like"/>
</dbReference>
<protein>
    <submittedName>
        <fullName evidence="2">Uncharacterized protein</fullName>
    </submittedName>
</protein>
<dbReference type="GO" id="GO:0005737">
    <property type="term" value="C:cytoplasm"/>
    <property type="evidence" value="ECO:0007669"/>
    <property type="project" value="TreeGrafter"/>
</dbReference>
<dbReference type="InterPro" id="IPR050517">
    <property type="entry name" value="DDR_Repair_Kinase"/>
</dbReference>
<evidence type="ECO:0000313" key="2">
    <source>
        <dbReference type="EMBL" id="WMV24574.1"/>
    </source>
</evidence>
<proteinExistence type="predicted"/>
<dbReference type="PROSITE" id="PS50077">
    <property type="entry name" value="HEAT_REPEAT"/>
    <property type="match status" value="1"/>
</dbReference>
<dbReference type="Proteomes" id="UP001234989">
    <property type="component" value="Chromosome 4"/>
</dbReference>
<dbReference type="Gene3D" id="1.25.10.10">
    <property type="entry name" value="Leucine-rich Repeat Variant"/>
    <property type="match status" value="1"/>
</dbReference>
<dbReference type="AlphaFoldDB" id="A0AAF0QRA7"/>
<organism evidence="2 3">
    <name type="scientific">Solanum verrucosum</name>
    <dbReference type="NCBI Taxonomy" id="315347"/>
    <lineage>
        <taxon>Eukaryota</taxon>
        <taxon>Viridiplantae</taxon>
        <taxon>Streptophyta</taxon>
        <taxon>Embryophyta</taxon>
        <taxon>Tracheophyta</taxon>
        <taxon>Spermatophyta</taxon>
        <taxon>Magnoliopsida</taxon>
        <taxon>eudicotyledons</taxon>
        <taxon>Gunneridae</taxon>
        <taxon>Pentapetalae</taxon>
        <taxon>asterids</taxon>
        <taxon>lamiids</taxon>
        <taxon>Solanales</taxon>
        <taxon>Solanaceae</taxon>
        <taxon>Solanoideae</taxon>
        <taxon>Solaneae</taxon>
        <taxon>Solanum</taxon>
    </lineage>
</organism>